<name>A0ABW3QGX1_9BACT</name>
<dbReference type="Proteomes" id="UP001597116">
    <property type="component" value="Unassembled WGS sequence"/>
</dbReference>
<accession>A0ABW3QGX1</accession>
<reference evidence="2" key="1">
    <citation type="journal article" date="2019" name="Int. J. Syst. Evol. Microbiol.">
        <title>The Global Catalogue of Microorganisms (GCM) 10K type strain sequencing project: providing services to taxonomists for standard genome sequencing and annotation.</title>
        <authorList>
            <consortium name="The Broad Institute Genomics Platform"/>
            <consortium name="The Broad Institute Genome Sequencing Center for Infectious Disease"/>
            <person name="Wu L."/>
            <person name="Ma J."/>
        </authorList>
    </citation>
    <scope>NUCLEOTIDE SEQUENCE [LARGE SCALE GENOMIC DNA]</scope>
    <source>
        <strain evidence="2">CCUG 55608</strain>
    </source>
</reference>
<dbReference type="RefSeq" id="WP_265992524.1">
    <property type="nucleotide sequence ID" value="NZ_CP110973.1"/>
</dbReference>
<evidence type="ECO:0000313" key="2">
    <source>
        <dbReference type="Proteomes" id="UP001597116"/>
    </source>
</evidence>
<dbReference type="SUPFAM" id="SSF50494">
    <property type="entry name" value="Trypsin-like serine proteases"/>
    <property type="match status" value="1"/>
</dbReference>
<proteinExistence type="predicted"/>
<organism evidence="1 2">
    <name type="scientific">Larkinella insperata</name>
    <dbReference type="NCBI Taxonomy" id="332158"/>
    <lineage>
        <taxon>Bacteria</taxon>
        <taxon>Pseudomonadati</taxon>
        <taxon>Bacteroidota</taxon>
        <taxon>Cytophagia</taxon>
        <taxon>Cytophagales</taxon>
        <taxon>Spirosomataceae</taxon>
        <taxon>Larkinella</taxon>
    </lineage>
</organism>
<gene>
    <name evidence="1" type="ORF">ACFQ4C_12915</name>
</gene>
<keyword evidence="2" id="KW-1185">Reference proteome</keyword>
<protein>
    <recommendedName>
        <fullName evidence="3">Trypsin-like peptidase domain-containing protein</fullName>
    </recommendedName>
</protein>
<dbReference type="InterPro" id="IPR009003">
    <property type="entry name" value="Peptidase_S1_PA"/>
</dbReference>
<dbReference type="EMBL" id="JBHTLP010000008">
    <property type="protein sequence ID" value="MFD1142021.1"/>
    <property type="molecule type" value="Genomic_DNA"/>
</dbReference>
<comment type="caution">
    <text evidence="1">The sequence shown here is derived from an EMBL/GenBank/DDBJ whole genome shotgun (WGS) entry which is preliminary data.</text>
</comment>
<evidence type="ECO:0000313" key="1">
    <source>
        <dbReference type="EMBL" id="MFD1142021.1"/>
    </source>
</evidence>
<evidence type="ECO:0008006" key="3">
    <source>
        <dbReference type="Google" id="ProtNLM"/>
    </source>
</evidence>
<sequence>MRSGLVTQEFKPFKSVAGSIVMIECTLASKQIRRGTGLIYELCQREGGTVFQAIVTNRHLAQDAKWTRIRFTSRKPNGEPDHENQVEITCTDFWQACIPHPDPKVDLCIYPLQRVLNKAEQEGTSIYIPSTELYRMPSAHELANIDAVEEVYMVGYPTSLQDSATGTPIYRKGITATDINFRYADRPQFLIDTGLFQCSSGSPVFMVVNKVSRVDDQYILEKQIRLVGIIGFVLIQSDEEVIKTLACDDLPIRQSNQTINHLGAVIHYSKLLDFEKMLA</sequence>